<evidence type="ECO:0000256" key="2">
    <source>
        <dbReference type="SAM" id="MobiDB-lite"/>
    </source>
</evidence>
<feature type="compositionally biased region" description="Basic and acidic residues" evidence="2">
    <location>
        <begin position="11"/>
        <end position="20"/>
    </location>
</feature>
<name>A0A2T1EP37_9CYAN</name>
<protein>
    <recommendedName>
        <fullName evidence="3">SLH domain-containing protein</fullName>
    </recommendedName>
</protein>
<proteinExistence type="inferred from homology"/>
<dbReference type="NCBIfam" id="NF033921">
    <property type="entry name" value="por_somb"/>
    <property type="match status" value="1"/>
</dbReference>
<dbReference type="EMBL" id="PVWK01000014">
    <property type="protein sequence ID" value="PSB34473.1"/>
    <property type="molecule type" value="Genomic_DNA"/>
</dbReference>
<dbReference type="GO" id="GO:0015288">
    <property type="term" value="F:porin activity"/>
    <property type="evidence" value="ECO:0007669"/>
    <property type="project" value="InterPro"/>
</dbReference>
<evidence type="ECO:0000256" key="1">
    <source>
        <dbReference type="RuleBase" id="RU363072"/>
    </source>
</evidence>
<dbReference type="InterPro" id="IPR047684">
    <property type="entry name" value="Por_som-like"/>
</dbReference>
<reference evidence="5" key="1">
    <citation type="submission" date="2018-02" db="EMBL/GenBank/DDBJ databases">
        <authorList>
            <person name="Moore K."/>
            <person name="Momper L."/>
        </authorList>
    </citation>
    <scope>NUCLEOTIDE SEQUENCE [LARGE SCALE GENOMIC DNA]</scope>
    <source>
        <strain evidence="5">ULC18</strain>
    </source>
</reference>
<reference evidence="4 5" key="2">
    <citation type="submission" date="2018-03" db="EMBL/GenBank/DDBJ databases">
        <title>The ancient ancestry and fast evolution of plastids.</title>
        <authorList>
            <person name="Moore K.R."/>
            <person name="Magnabosco C."/>
            <person name="Momper L."/>
            <person name="Gold D.A."/>
            <person name="Bosak T."/>
            <person name="Fournier G.P."/>
        </authorList>
    </citation>
    <scope>NUCLEOTIDE SEQUENCE [LARGE SCALE GENOMIC DNA]</scope>
    <source>
        <strain evidence="4 5">ULC18</strain>
    </source>
</reference>
<comment type="similarity">
    <text evidence="1">Belongs to the OprB family.</text>
</comment>
<dbReference type="InterPro" id="IPR001119">
    <property type="entry name" value="SLH_dom"/>
</dbReference>
<dbReference type="Proteomes" id="UP000239576">
    <property type="component" value="Unassembled WGS sequence"/>
</dbReference>
<feature type="region of interest" description="Disordered" evidence="2">
    <location>
        <begin position="1"/>
        <end position="41"/>
    </location>
</feature>
<gene>
    <name evidence="4" type="ORF">C7B82_02550</name>
</gene>
<dbReference type="InterPro" id="IPR007049">
    <property type="entry name" value="Carb-sel_porin_OprB"/>
</dbReference>
<dbReference type="GO" id="GO:0016020">
    <property type="term" value="C:membrane"/>
    <property type="evidence" value="ECO:0007669"/>
    <property type="project" value="InterPro"/>
</dbReference>
<dbReference type="Pfam" id="PF00395">
    <property type="entry name" value="SLH"/>
    <property type="match status" value="1"/>
</dbReference>
<keyword evidence="5" id="KW-1185">Reference proteome</keyword>
<accession>A0A2T1EP37</accession>
<organism evidence="4 5">
    <name type="scientific">Stenomitos frigidus ULC18</name>
    <dbReference type="NCBI Taxonomy" id="2107698"/>
    <lineage>
        <taxon>Bacteria</taxon>
        <taxon>Bacillati</taxon>
        <taxon>Cyanobacteriota</taxon>
        <taxon>Cyanophyceae</taxon>
        <taxon>Leptolyngbyales</taxon>
        <taxon>Leptolyngbyaceae</taxon>
        <taxon>Stenomitos</taxon>
    </lineage>
</organism>
<dbReference type="Pfam" id="PF04966">
    <property type="entry name" value="OprB"/>
    <property type="match status" value="1"/>
</dbReference>
<dbReference type="AlphaFoldDB" id="A0A2T1EP37"/>
<feature type="domain" description="SLH" evidence="3">
    <location>
        <begin position="57"/>
        <end position="121"/>
    </location>
</feature>
<evidence type="ECO:0000313" key="4">
    <source>
        <dbReference type="EMBL" id="PSB34473.1"/>
    </source>
</evidence>
<evidence type="ECO:0000259" key="3">
    <source>
        <dbReference type="PROSITE" id="PS51272"/>
    </source>
</evidence>
<dbReference type="InterPro" id="IPR051465">
    <property type="entry name" value="Cell_Envelope_Struct_Comp"/>
</dbReference>
<dbReference type="PANTHER" id="PTHR43308:SF1">
    <property type="entry name" value="OUTER MEMBRANE PROTEIN ALPHA"/>
    <property type="match status" value="1"/>
</dbReference>
<dbReference type="GO" id="GO:0008643">
    <property type="term" value="P:carbohydrate transport"/>
    <property type="evidence" value="ECO:0007669"/>
    <property type="project" value="InterPro"/>
</dbReference>
<sequence>MGSATASTPTSDRKLPEASRHVSSIEAKAQADSTMSKPSADELAIGSATEPMAQVTSVSQLSDVKPTDCAFQSLQSLVERYGCIVGYPDKTYRGNRALTRYEFAAGLNACLDRVNELIAAGTADLVKKEDLVALQKLQEEFASELATLRGRVGALEARTATLEKQQFSTTTKLSGEVIFSLASAYGAAPGFNDAQPALNNRVRLNLTTSFTGKDLLITGLQAYNFGQGPSALLGGSGSLGGTLGYGDPIFGNASQVYLGYAPQFPETNPQNLSGGRGGNRVDLYKLLYIFPVANKVTAFIGTNAEVSDVFPSILPWSSEGQGAISRFATLPAAQQVSGGASQTGLDSAAGIILSLSEAIDLRALYGVTCCGPARCLFSII</sequence>
<evidence type="ECO:0000313" key="5">
    <source>
        <dbReference type="Proteomes" id="UP000239576"/>
    </source>
</evidence>
<feature type="compositionally biased region" description="Polar residues" evidence="2">
    <location>
        <begin position="1"/>
        <end position="10"/>
    </location>
</feature>
<dbReference type="PROSITE" id="PS51272">
    <property type="entry name" value="SLH"/>
    <property type="match status" value="1"/>
</dbReference>
<dbReference type="PANTHER" id="PTHR43308">
    <property type="entry name" value="OUTER MEMBRANE PROTEIN ALPHA-RELATED"/>
    <property type="match status" value="1"/>
</dbReference>
<dbReference type="OrthoDB" id="568669at2"/>
<comment type="caution">
    <text evidence="4">The sequence shown here is derived from an EMBL/GenBank/DDBJ whole genome shotgun (WGS) entry which is preliminary data.</text>
</comment>